<name>A0ABP6QP94_9ACTN</name>
<sequence length="289" mass="31188">MDRRTDRTIGLVTIIAIAFIPTATLSLVKIGNPFEAGRAIDTEVTPVSEDYPGAPKPFVQAPVTSPALPAAPPPPAQQAPPPPQQQFPKPATVPTKITSFDRLTNLVTFQVTGNECLQEKATFTLPPKFTMRATTVRSKWNGKKCVKKFSTTVVTIKGNTRKTRVGSGPVKTETLTSFQLDEILINADPHTLTRLVKNYPGVQKARVKKTSFYTYTINGLPATIFYPLLPSDYRDKFPITALSGLNVNVSDLAVGPPAKGQLKDVTVLFQMSGVGMIGGAGLGVAYTFK</sequence>
<evidence type="ECO:0000313" key="3">
    <source>
        <dbReference type="EMBL" id="GAA3232311.1"/>
    </source>
</evidence>
<feature type="transmembrane region" description="Helical" evidence="2">
    <location>
        <begin position="9"/>
        <end position="28"/>
    </location>
</feature>
<feature type="transmembrane region" description="Helical" evidence="2">
    <location>
        <begin position="267"/>
        <end position="288"/>
    </location>
</feature>
<evidence type="ECO:0000256" key="1">
    <source>
        <dbReference type="SAM" id="MobiDB-lite"/>
    </source>
</evidence>
<keyword evidence="2" id="KW-0472">Membrane</keyword>
<keyword evidence="2" id="KW-0812">Transmembrane</keyword>
<gene>
    <name evidence="3" type="ORF">GCM10010468_63990</name>
</gene>
<evidence type="ECO:0000313" key="4">
    <source>
        <dbReference type="Proteomes" id="UP001501237"/>
    </source>
</evidence>
<keyword evidence="2" id="KW-1133">Transmembrane helix</keyword>
<dbReference type="Proteomes" id="UP001501237">
    <property type="component" value="Unassembled WGS sequence"/>
</dbReference>
<feature type="compositionally biased region" description="Pro residues" evidence="1">
    <location>
        <begin position="69"/>
        <end position="85"/>
    </location>
</feature>
<reference evidence="4" key="1">
    <citation type="journal article" date="2019" name="Int. J. Syst. Evol. Microbiol.">
        <title>The Global Catalogue of Microorganisms (GCM) 10K type strain sequencing project: providing services to taxonomists for standard genome sequencing and annotation.</title>
        <authorList>
            <consortium name="The Broad Institute Genomics Platform"/>
            <consortium name="The Broad Institute Genome Sequencing Center for Infectious Disease"/>
            <person name="Wu L."/>
            <person name="Ma J."/>
        </authorList>
    </citation>
    <scope>NUCLEOTIDE SEQUENCE [LARGE SCALE GENOMIC DNA]</scope>
    <source>
        <strain evidence="4">JCM 9377</strain>
    </source>
</reference>
<feature type="region of interest" description="Disordered" evidence="1">
    <location>
        <begin position="46"/>
        <end position="92"/>
    </location>
</feature>
<evidence type="ECO:0000256" key="2">
    <source>
        <dbReference type="SAM" id="Phobius"/>
    </source>
</evidence>
<dbReference type="EMBL" id="BAAAUV010000023">
    <property type="protein sequence ID" value="GAA3232311.1"/>
    <property type="molecule type" value="Genomic_DNA"/>
</dbReference>
<keyword evidence="4" id="KW-1185">Reference proteome</keyword>
<organism evidence="3 4">
    <name type="scientific">Actinocorallia longicatena</name>
    <dbReference type="NCBI Taxonomy" id="111803"/>
    <lineage>
        <taxon>Bacteria</taxon>
        <taxon>Bacillati</taxon>
        <taxon>Actinomycetota</taxon>
        <taxon>Actinomycetes</taxon>
        <taxon>Streptosporangiales</taxon>
        <taxon>Thermomonosporaceae</taxon>
        <taxon>Actinocorallia</taxon>
    </lineage>
</organism>
<dbReference type="RefSeq" id="WP_344835721.1">
    <property type="nucleotide sequence ID" value="NZ_BAAAUV010000023.1"/>
</dbReference>
<protein>
    <submittedName>
        <fullName evidence="3">Uncharacterized protein</fullName>
    </submittedName>
</protein>
<accession>A0ABP6QP94</accession>
<proteinExistence type="predicted"/>
<comment type="caution">
    <text evidence="3">The sequence shown here is derived from an EMBL/GenBank/DDBJ whole genome shotgun (WGS) entry which is preliminary data.</text>
</comment>